<dbReference type="OrthoDB" id="8123891at2759"/>
<protein>
    <submittedName>
        <fullName evidence="1">Uncharacterized protein</fullName>
    </submittedName>
</protein>
<comment type="caution">
    <text evidence="1">The sequence shown here is derived from an EMBL/GenBank/DDBJ whole genome shotgun (WGS) entry which is preliminary data.</text>
</comment>
<evidence type="ECO:0000313" key="2">
    <source>
        <dbReference type="Proteomes" id="UP000499080"/>
    </source>
</evidence>
<proteinExistence type="predicted"/>
<gene>
    <name evidence="1" type="ORF">AVEN_43236_1</name>
</gene>
<organism evidence="1 2">
    <name type="scientific">Araneus ventricosus</name>
    <name type="common">Orbweaver spider</name>
    <name type="synonym">Epeira ventricosa</name>
    <dbReference type="NCBI Taxonomy" id="182803"/>
    <lineage>
        <taxon>Eukaryota</taxon>
        <taxon>Metazoa</taxon>
        <taxon>Ecdysozoa</taxon>
        <taxon>Arthropoda</taxon>
        <taxon>Chelicerata</taxon>
        <taxon>Arachnida</taxon>
        <taxon>Araneae</taxon>
        <taxon>Araneomorphae</taxon>
        <taxon>Entelegynae</taxon>
        <taxon>Araneoidea</taxon>
        <taxon>Araneidae</taxon>
        <taxon>Araneus</taxon>
    </lineage>
</organism>
<dbReference type="EMBL" id="BGPR01071965">
    <property type="protein sequence ID" value="GBO44995.1"/>
    <property type="molecule type" value="Genomic_DNA"/>
</dbReference>
<dbReference type="AlphaFoldDB" id="A0A4Y2X5J4"/>
<keyword evidence="2" id="KW-1185">Reference proteome</keyword>
<evidence type="ECO:0000313" key="1">
    <source>
        <dbReference type="EMBL" id="GBO44995.1"/>
    </source>
</evidence>
<sequence length="121" mass="14087">MRGKTFCASRLWTSPGKARLDLEGMRLFRTIHPANYDTNEIIQDFERLNLQPALISPMRHRSVGNFYPLYLVVRNLLAPKSRRNIAEIYHIESIGDLRVKSEPYRCKDTPGQCFKCQDFLA</sequence>
<name>A0A4Y2X5J4_ARAVE</name>
<reference evidence="1 2" key="1">
    <citation type="journal article" date="2019" name="Sci. Rep.">
        <title>Orb-weaving spider Araneus ventricosus genome elucidates the spidroin gene catalogue.</title>
        <authorList>
            <person name="Kono N."/>
            <person name="Nakamura H."/>
            <person name="Ohtoshi R."/>
            <person name="Moran D.A.P."/>
            <person name="Shinohara A."/>
            <person name="Yoshida Y."/>
            <person name="Fujiwara M."/>
            <person name="Mori M."/>
            <person name="Tomita M."/>
            <person name="Arakawa K."/>
        </authorList>
    </citation>
    <scope>NUCLEOTIDE SEQUENCE [LARGE SCALE GENOMIC DNA]</scope>
</reference>
<dbReference type="Proteomes" id="UP000499080">
    <property type="component" value="Unassembled WGS sequence"/>
</dbReference>
<accession>A0A4Y2X5J4</accession>